<evidence type="ECO:0000256" key="5">
    <source>
        <dbReference type="ARBA" id="ARBA00023004"/>
    </source>
</evidence>
<keyword evidence="4" id="KW-0249">Electron transport</keyword>
<keyword evidence="9" id="KW-1185">Reference proteome</keyword>
<dbReference type="Gene3D" id="1.10.760.10">
    <property type="entry name" value="Cytochrome c-like domain"/>
    <property type="match status" value="2"/>
</dbReference>
<accession>A0A8G2CLB0</accession>
<evidence type="ECO:0000313" key="8">
    <source>
        <dbReference type="EMBL" id="SIQ98417.1"/>
    </source>
</evidence>
<dbReference type="OrthoDB" id="5770300at2"/>
<proteinExistence type="predicted"/>
<dbReference type="InterPro" id="IPR002324">
    <property type="entry name" value="Cyt_c_ID"/>
</dbReference>
<dbReference type="EMBL" id="FTNE01000013">
    <property type="protein sequence ID" value="SIQ98417.1"/>
    <property type="molecule type" value="Genomic_DNA"/>
</dbReference>
<dbReference type="Pfam" id="PF13442">
    <property type="entry name" value="Cytochrome_CBB3"/>
    <property type="match status" value="1"/>
</dbReference>
<evidence type="ECO:0000256" key="6">
    <source>
        <dbReference type="PIRSR" id="PIRSR602324-1"/>
    </source>
</evidence>
<feature type="domain" description="Cytochrome c" evidence="7">
    <location>
        <begin position="143"/>
        <end position="222"/>
    </location>
</feature>
<feature type="binding site" description="covalent" evidence="6">
    <location>
        <position position="34"/>
    </location>
    <ligand>
        <name>heme c</name>
        <dbReference type="ChEBI" id="CHEBI:61717"/>
    </ligand>
</feature>
<name>A0A8G2CLB0_ACIRU</name>
<dbReference type="PROSITE" id="PS51007">
    <property type="entry name" value="CYTC"/>
    <property type="match status" value="2"/>
</dbReference>
<keyword evidence="3 6" id="KW-0479">Metal-binding</keyword>
<feature type="binding site" description="axial binding residue" evidence="6">
    <location>
        <position position="38"/>
    </location>
    <ligand>
        <name>heme c</name>
        <dbReference type="ChEBI" id="CHEBI:61717"/>
    </ligand>
    <ligandPart>
        <name>Fe</name>
        <dbReference type="ChEBI" id="CHEBI:18248"/>
    </ligandPart>
</feature>
<dbReference type="GO" id="GO:0005506">
    <property type="term" value="F:iron ion binding"/>
    <property type="evidence" value="ECO:0007669"/>
    <property type="project" value="InterPro"/>
</dbReference>
<evidence type="ECO:0000256" key="1">
    <source>
        <dbReference type="ARBA" id="ARBA00022448"/>
    </source>
</evidence>
<dbReference type="Pfam" id="PF00034">
    <property type="entry name" value="Cytochrom_C"/>
    <property type="match status" value="1"/>
</dbReference>
<dbReference type="InterPro" id="IPR051811">
    <property type="entry name" value="Cytochrome_c550/c551-like"/>
</dbReference>
<dbReference type="RefSeq" id="WP_076454558.1">
    <property type="nucleotide sequence ID" value="NZ_FTNE01000013.1"/>
</dbReference>
<comment type="PTM">
    <text evidence="6">Binds 1 heme c group covalently per subunit.</text>
</comment>
<reference evidence="8 9" key="1">
    <citation type="submission" date="2017-01" db="EMBL/GenBank/DDBJ databases">
        <authorList>
            <person name="Varghese N."/>
            <person name="Submissions S."/>
        </authorList>
    </citation>
    <scope>NUCLEOTIDE SEQUENCE [LARGE SCALE GENOMIC DNA]</scope>
    <source>
        <strain evidence="8 9">ATCC 35905</strain>
    </source>
</reference>
<feature type="domain" description="Cytochrome c" evidence="7">
    <location>
        <begin position="20"/>
        <end position="105"/>
    </location>
</feature>
<dbReference type="InterPro" id="IPR036909">
    <property type="entry name" value="Cyt_c-like_dom_sf"/>
</dbReference>
<evidence type="ECO:0000259" key="7">
    <source>
        <dbReference type="PROSITE" id="PS51007"/>
    </source>
</evidence>
<dbReference type="AlphaFoldDB" id="A0A8G2CLB0"/>
<evidence type="ECO:0000256" key="4">
    <source>
        <dbReference type="ARBA" id="ARBA00022982"/>
    </source>
</evidence>
<dbReference type="InterPro" id="IPR009056">
    <property type="entry name" value="Cyt_c-like_dom"/>
</dbReference>
<feature type="binding site" description="axial binding residue" evidence="6">
    <location>
        <position position="83"/>
    </location>
    <ligand>
        <name>heme c</name>
        <dbReference type="ChEBI" id="CHEBI:61717"/>
    </ligand>
    <ligandPart>
        <name>Fe</name>
        <dbReference type="ChEBI" id="CHEBI:18248"/>
    </ligandPart>
</feature>
<evidence type="ECO:0000313" key="9">
    <source>
        <dbReference type="Proteomes" id="UP000186308"/>
    </source>
</evidence>
<dbReference type="GO" id="GO:0020037">
    <property type="term" value="F:heme binding"/>
    <property type="evidence" value="ECO:0007669"/>
    <property type="project" value="InterPro"/>
</dbReference>
<evidence type="ECO:0000256" key="2">
    <source>
        <dbReference type="ARBA" id="ARBA00022617"/>
    </source>
</evidence>
<dbReference type="SUPFAM" id="SSF46626">
    <property type="entry name" value="Cytochrome c"/>
    <property type="match status" value="2"/>
</dbReference>
<dbReference type="PANTHER" id="PTHR37823">
    <property type="entry name" value="CYTOCHROME C-553-LIKE"/>
    <property type="match status" value="1"/>
</dbReference>
<organism evidence="8 9">
    <name type="scientific">Acidiphilium rubrum</name>
    <dbReference type="NCBI Taxonomy" id="526"/>
    <lineage>
        <taxon>Bacteria</taxon>
        <taxon>Pseudomonadati</taxon>
        <taxon>Pseudomonadota</taxon>
        <taxon>Alphaproteobacteria</taxon>
        <taxon>Acetobacterales</taxon>
        <taxon>Acidocellaceae</taxon>
        <taxon>Acidiphilium</taxon>
    </lineage>
</organism>
<dbReference type="Proteomes" id="UP000186308">
    <property type="component" value="Unassembled WGS sequence"/>
</dbReference>
<evidence type="ECO:0000256" key="3">
    <source>
        <dbReference type="ARBA" id="ARBA00022723"/>
    </source>
</evidence>
<dbReference type="PRINTS" id="PR00606">
    <property type="entry name" value="CYTCHROMECID"/>
</dbReference>
<sequence>MALVTMASYAADTSGTTTAAAMPKGEMLAKGSDCFSCHAINQKIVGPAFNAVAAKFAGKSGAETTLSDAIMKGHVGTWGNVPMPAHPQLSAADTKEIVSWILTLKTTTAATGAGAKKYTYTVKGKTVSTDFPIFQPGTQKVTKSVFTGYEQYNSYCFRCHGADAVGGSYAPNLRRSLNNGMSESKFLSIAMTGKKSKGMPSWAGFFTPAQIQSIYQYVDARAVAVVSEGTPKH</sequence>
<dbReference type="GO" id="GO:0009055">
    <property type="term" value="F:electron transfer activity"/>
    <property type="evidence" value="ECO:0007669"/>
    <property type="project" value="InterPro"/>
</dbReference>
<protein>
    <submittedName>
        <fullName evidence="8">Cytochrome c</fullName>
    </submittedName>
</protein>
<keyword evidence="2 6" id="KW-0349">Heme</keyword>
<comment type="caution">
    <text evidence="8">The sequence shown here is derived from an EMBL/GenBank/DDBJ whole genome shotgun (WGS) entry which is preliminary data.</text>
</comment>
<keyword evidence="5 6" id="KW-0408">Iron</keyword>
<keyword evidence="1" id="KW-0813">Transport</keyword>
<gene>
    <name evidence="8" type="ORF">SAMN05421828_1132</name>
</gene>